<organism evidence="1 2">
    <name type="scientific">Candidatus Woesebacteria bacterium GW2011_GWB1_38_5b</name>
    <dbReference type="NCBI Taxonomy" id="1618569"/>
    <lineage>
        <taxon>Bacteria</taxon>
        <taxon>Candidatus Woeseibacteriota</taxon>
    </lineage>
</organism>
<sequence length="201" mass="22354">MLDFNSPDKSGQEVVHLGKWLNDDSNGGKHELLNKYLEASLKLFQESEESQNNPDDFVDIAGHDMENMVHTVTDVLGMIDGEEGGLSEYETWELLVSGVNENLGRLIEGNNKTHQVTGILLAKSIIGLLEKDGDRKKAPETDIIVGRVMRSIYTHGEPNSGDVLGDLVKQSNRFQQVEPRALRRSLQYGLCHLGLGLISHY</sequence>
<accession>A0A0G0KFP2</accession>
<evidence type="ECO:0000313" key="1">
    <source>
        <dbReference type="EMBL" id="KKQ74300.1"/>
    </source>
</evidence>
<name>A0A0G0KFP2_9BACT</name>
<proteinExistence type="predicted"/>
<gene>
    <name evidence="1" type="ORF">US96_C0035G0004</name>
</gene>
<evidence type="ECO:0000313" key="2">
    <source>
        <dbReference type="Proteomes" id="UP000034181"/>
    </source>
</evidence>
<dbReference type="AlphaFoldDB" id="A0A0G0KFP2"/>
<dbReference type="EMBL" id="LBUZ01000035">
    <property type="protein sequence ID" value="KKQ74300.1"/>
    <property type="molecule type" value="Genomic_DNA"/>
</dbReference>
<comment type="caution">
    <text evidence="1">The sequence shown here is derived from an EMBL/GenBank/DDBJ whole genome shotgun (WGS) entry which is preliminary data.</text>
</comment>
<reference evidence="1 2" key="1">
    <citation type="journal article" date="2015" name="Nature">
        <title>rRNA introns, odd ribosomes, and small enigmatic genomes across a large radiation of phyla.</title>
        <authorList>
            <person name="Brown C.T."/>
            <person name="Hug L.A."/>
            <person name="Thomas B.C."/>
            <person name="Sharon I."/>
            <person name="Castelle C.J."/>
            <person name="Singh A."/>
            <person name="Wilkins M.J."/>
            <person name="Williams K.H."/>
            <person name="Banfield J.F."/>
        </authorList>
    </citation>
    <scope>NUCLEOTIDE SEQUENCE [LARGE SCALE GENOMIC DNA]</scope>
</reference>
<dbReference type="Proteomes" id="UP000034181">
    <property type="component" value="Unassembled WGS sequence"/>
</dbReference>
<protein>
    <submittedName>
        <fullName evidence="1">Uncharacterized protein</fullName>
    </submittedName>
</protein>